<organism evidence="2">
    <name type="scientific">Graphocephala atropunctata</name>
    <dbReference type="NCBI Taxonomy" id="36148"/>
    <lineage>
        <taxon>Eukaryota</taxon>
        <taxon>Metazoa</taxon>
        <taxon>Ecdysozoa</taxon>
        <taxon>Arthropoda</taxon>
        <taxon>Hexapoda</taxon>
        <taxon>Insecta</taxon>
        <taxon>Pterygota</taxon>
        <taxon>Neoptera</taxon>
        <taxon>Paraneoptera</taxon>
        <taxon>Hemiptera</taxon>
        <taxon>Auchenorrhyncha</taxon>
        <taxon>Membracoidea</taxon>
        <taxon>Cicadellidae</taxon>
        <taxon>Cicadellinae</taxon>
        <taxon>Cicadellini</taxon>
        <taxon>Graphocephala</taxon>
    </lineage>
</organism>
<sequence length="300" mass="32869">MSMDSEFPLDPDSNDYLSLLQSIDSDLPTTGLNTPDDIQMMISTSALGIDRTVDTAIEAGLRSAPDKDVAKNSTGQRPFVLPGGAISMANDILTIENSLMEIASQLEMETEPSSPMIESSNNNSINSEKCIRDSSFETDNPNPEISKVPKDSNKKFKGADPIDMLNFCEMKSITSVDFKTDIFTDQIRPNPEICRVSSSSSMYRLAGDVHPTPGNKVSTVEKSSMFDDLGMGIETVQSIYGSKVVNKKPQSPTRLSTNHPVSSTEVNRRDEDLIIDIDELLLEKSSSEEVEENIDVEDLA</sequence>
<protein>
    <submittedName>
        <fullName evidence="2">Uncharacterized protein</fullName>
    </submittedName>
</protein>
<dbReference type="AlphaFoldDB" id="A0A1B6KDT5"/>
<reference evidence="2" key="1">
    <citation type="submission" date="2015-11" db="EMBL/GenBank/DDBJ databases">
        <title>De novo transcriptome assembly of four potential Pierce s Disease insect vectors from Arizona vineyards.</title>
        <authorList>
            <person name="Tassone E.E."/>
        </authorList>
    </citation>
    <scope>NUCLEOTIDE SEQUENCE</scope>
</reference>
<dbReference type="EMBL" id="GEBQ01030376">
    <property type="protein sequence ID" value="JAT09601.1"/>
    <property type="molecule type" value="Transcribed_RNA"/>
</dbReference>
<feature type="compositionally biased region" description="Polar residues" evidence="1">
    <location>
        <begin position="248"/>
        <end position="265"/>
    </location>
</feature>
<proteinExistence type="predicted"/>
<evidence type="ECO:0000313" key="2">
    <source>
        <dbReference type="EMBL" id="JAT09601.1"/>
    </source>
</evidence>
<feature type="region of interest" description="Disordered" evidence="1">
    <location>
        <begin position="245"/>
        <end position="268"/>
    </location>
</feature>
<accession>A0A1B6KDT5</accession>
<name>A0A1B6KDT5_9HEMI</name>
<evidence type="ECO:0000256" key="1">
    <source>
        <dbReference type="SAM" id="MobiDB-lite"/>
    </source>
</evidence>
<feature type="non-terminal residue" evidence="2">
    <location>
        <position position="300"/>
    </location>
</feature>
<gene>
    <name evidence="2" type="ORF">g.8503</name>
</gene>